<keyword evidence="4" id="KW-1185">Reference proteome</keyword>
<dbReference type="Proteomes" id="UP001349262">
    <property type="component" value="Unassembled WGS sequence"/>
</dbReference>
<accession>A0ABU7T658</accession>
<sequence length="270" mass="29168">MGASTRGKPSLAGDPRRGTIPSRGERIGLRSLGACAGTGPRLAIILAALTCASVAQSPFPAGPVDEPPNVGDVKNAAVAYHDSGRYERDLASVTARARAWIDERARQVDRPAIVFDVDDTALSNWEVIRADDFGRVFGGPCEALPEGPCGWVNWDLMGRSVALQATLDLYRSIRSQGVAVFFITGRDEPQRAATEMNLRQAGYAEYVRLEMVSFDAPHYASAADFKAPRRAAIEAEGYRIIANVGDQPSDLAGGFAERTFLLPNPFYRIP</sequence>
<dbReference type="PANTHER" id="PTHR31284:SF10">
    <property type="entry name" value="ACID PHOSPHATASE-LIKE PROTEIN"/>
    <property type="match status" value="1"/>
</dbReference>
<dbReference type="Gene3D" id="3.40.50.1000">
    <property type="entry name" value="HAD superfamily/HAD-like"/>
    <property type="match status" value="1"/>
</dbReference>
<dbReference type="EMBL" id="MLBY01000003">
    <property type="protein sequence ID" value="MEE7456030.1"/>
    <property type="molecule type" value="Genomic_DNA"/>
</dbReference>
<dbReference type="Pfam" id="PF03767">
    <property type="entry name" value="Acid_phosphat_B"/>
    <property type="match status" value="1"/>
</dbReference>
<evidence type="ECO:0000256" key="1">
    <source>
        <dbReference type="ARBA" id="ARBA00022729"/>
    </source>
</evidence>
<dbReference type="PANTHER" id="PTHR31284">
    <property type="entry name" value="ACID PHOSPHATASE-LIKE PROTEIN"/>
    <property type="match status" value="1"/>
</dbReference>
<name>A0ABU7T658_9HYPH</name>
<dbReference type="InterPro" id="IPR005519">
    <property type="entry name" value="Acid_phosphat_B-like"/>
</dbReference>
<keyword evidence="1" id="KW-0732">Signal</keyword>
<proteinExistence type="predicted"/>
<evidence type="ECO:0000313" key="4">
    <source>
        <dbReference type="Proteomes" id="UP001349262"/>
    </source>
</evidence>
<dbReference type="InterPro" id="IPR023214">
    <property type="entry name" value="HAD_sf"/>
</dbReference>
<reference evidence="3 4" key="1">
    <citation type="journal article" date="2012" name="Genet. Mol. Biol.">
        <title>Analysis of 16S rRNA and mxaF genes revealing insights into Methylobacterium niche-specific plant association.</title>
        <authorList>
            <person name="Dourado M.N."/>
            <person name="Andreote F.D."/>
            <person name="Dini-Andreote F."/>
            <person name="Conti R."/>
            <person name="Araujo J.M."/>
            <person name="Araujo W.L."/>
        </authorList>
    </citation>
    <scope>NUCLEOTIDE SEQUENCE [LARGE SCALE GENOMIC DNA]</scope>
    <source>
        <strain evidence="3 4">SR1.6/4</strain>
    </source>
</reference>
<feature type="region of interest" description="Disordered" evidence="2">
    <location>
        <begin position="1"/>
        <end position="23"/>
    </location>
</feature>
<protein>
    <submittedName>
        <fullName evidence="3">Acid phosphatase</fullName>
    </submittedName>
</protein>
<gene>
    <name evidence="3" type="ORF">MRSR164_04175</name>
</gene>
<evidence type="ECO:0000256" key="2">
    <source>
        <dbReference type="SAM" id="MobiDB-lite"/>
    </source>
</evidence>
<comment type="caution">
    <text evidence="3">The sequence shown here is derived from an EMBL/GenBank/DDBJ whole genome shotgun (WGS) entry which is preliminary data.</text>
</comment>
<evidence type="ECO:0000313" key="3">
    <source>
        <dbReference type="EMBL" id="MEE7456030.1"/>
    </source>
</evidence>
<dbReference type="InterPro" id="IPR036412">
    <property type="entry name" value="HAD-like_sf"/>
</dbReference>
<dbReference type="SUPFAM" id="SSF56784">
    <property type="entry name" value="HAD-like"/>
    <property type="match status" value="1"/>
</dbReference>
<organism evidence="3 4">
    <name type="scientific">Methylobacterium radiotolerans</name>
    <dbReference type="NCBI Taxonomy" id="31998"/>
    <lineage>
        <taxon>Bacteria</taxon>
        <taxon>Pseudomonadati</taxon>
        <taxon>Pseudomonadota</taxon>
        <taxon>Alphaproteobacteria</taxon>
        <taxon>Hyphomicrobiales</taxon>
        <taxon>Methylobacteriaceae</taxon>
        <taxon>Methylobacterium</taxon>
    </lineage>
</organism>